<dbReference type="EMBL" id="VFWZ01000008">
    <property type="protein sequence ID" value="TPN82806.1"/>
    <property type="molecule type" value="Genomic_DNA"/>
</dbReference>
<gene>
    <name evidence="2" type="ORF">FHK87_20480</name>
</gene>
<evidence type="ECO:0000259" key="1">
    <source>
        <dbReference type="PROSITE" id="PS50943"/>
    </source>
</evidence>
<dbReference type="Proteomes" id="UP000315540">
    <property type="component" value="Unassembled WGS sequence"/>
</dbReference>
<dbReference type="RefSeq" id="WP_140596087.1">
    <property type="nucleotide sequence ID" value="NZ_VFWZ01000008.1"/>
</dbReference>
<dbReference type="InterPro" id="IPR001387">
    <property type="entry name" value="Cro/C1-type_HTH"/>
</dbReference>
<dbReference type="Pfam" id="PF01381">
    <property type="entry name" value="HTH_3"/>
    <property type="match status" value="1"/>
</dbReference>
<dbReference type="AlphaFoldDB" id="A0A504IWP7"/>
<name>A0A504IWP7_9FLAO</name>
<keyword evidence="3" id="KW-1185">Reference proteome</keyword>
<accession>A0A504IWP7</accession>
<sequence>MDKGQLKTIRKELGLTQTELAKLVGVSPRTIQGWEYGDQKIPKTVEDFLNRQLLDNKSNSDTTTSTHMDVSGIDTLSMERMVEFCLKHKEEFLEIPSIKLLIELNRNEAKAELLEKHIILKNSNKHDAT</sequence>
<organism evidence="2 3">
    <name type="scientific">Aquimarina algicola</name>
    <dbReference type="NCBI Taxonomy" id="2589995"/>
    <lineage>
        <taxon>Bacteria</taxon>
        <taxon>Pseudomonadati</taxon>
        <taxon>Bacteroidota</taxon>
        <taxon>Flavobacteriia</taxon>
        <taxon>Flavobacteriales</taxon>
        <taxon>Flavobacteriaceae</taxon>
        <taxon>Aquimarina</taxon>
    </lineage>
</organism>
<protein>
    <submittedName>
        <fullName evidence="2">Helix-turn-helix transcriptional regulator</fullName>
    </submittedName>
</protein>
<dbReference type="OrthoDB" id="3831186at2"/>
<dbReference type="GO" id="GO:0003677">
    <property type="term" value="F:DNA binding"/>
    <property type="evidence" value="ECO:0007669"/>
    <property type="project" value="InterPro"/>
</dbReference>
<comment type="caution">
    <text evidence="2">The sequence shown here is derived from an EMBL/GenBank/DDBJ whole genome shotgun (WGS) entry which is preliminary data.</text>
</comment>
<feature type="domain" description="HTH cro/C1-type" evidence="1">
    <location>
        <begin position="6"/>
        <end position="43"/>
    </location>
</feature>
<dbReference type="SUPFAM" id="SSF47413">
    <property type="entry name" value="lambda repressor-like DNA-binding domains"/>
    <property type="match status" value="1"/>
</dbReference>
<dbReference type="CDD" id="cd00093">
    <property type="entry name" value="HTH_XRE"/>
    <property type="match status" value="1"/>
</dbReference>
<dbReference type="PROSITE" id="PS50943">
    <property type="entry name" value="HTH_CROC1"/>
    <property type="match status" value="1"/>
</dbReference>
<dbReference type="Gene3D" id="1.10.260.40">
    <property type="entry name" value="lambda repressor-like DNA-binding domains"/>
    <property type="match status" value="1"/>
</dbReference>
<dbReference type="InterPro" id="IPR010982">
    <property type="entry name" value="Lambda_DNA-bd_dom_sf"/>
</dbReference>
<reference evidence="2 3" key="1">
    <citation type="submission" date="2019-06" db="EMBL/GenBank/DDBJ databases">
        <authorList>
            <person name="Meng X."/>
        </authorList>
    </citation>
    <scope>NUCLEOTIDE SEQUENCE [LARGE SCALE GENOMIC DNA]</scope>
    <source>
        <strain evidence="2 3">M625</strain>
    </source>
</reference>
<evidence type="ECO:0000313" key="2">
    <source>
        <dbReference type="EMBL" id="TPN82806.1"/>
    </source>
</evidence>
<evidence type="ECO:0000313" key="3">
    <source>
        <dbReference type="Proteomes" id="UP000315540"/>
    </source>
</evidence>
<dbReference type="SMART" id="SM00530">
    <property type="entry name" value="HTH_XRE"/>
    <property type="match status" value="1"/>
</dbReference>
<proteinExistence type="predicted"/>